<evidence type="ECO:0000256" key="5">
    <source>
        <dbReference type="ARBA" id="ARBA00022777"/>
    </source>
</evidence>
<dbReference type="InterPro" id="IPR000700">
    <property type="entry name" value="PAS-assoc_C"/>
</dbReference>
<evidence type="ECO:0000313" key="10">
    <source>
        <dbReference type="EMBL" id="AFZ17119.1"/>
    </source>
</evidence>
<feature type="domain" description="PAC" evidence="9">
    <location>
        <begin position="213"/>
        <end position="265"/>
    </location>
</feature>
<feature type="domain" description="Histidine kinase" evidence="7">
    <location>
        <begin position="283"/>
        <end position="501"/>
    </location>
</feature>
<gene>
    <name evidence="10" type="ORF">Mic7113_1229</name>
</gene>
<dbReference type="InterPro" id="IPR050736">
    <property type="entry name" value="Sensor_HK_Regulatory"/>
</dbReference>
<dbReference type="InterPro" id="IPR036097">
    <property type="entry name" value="HisK_dim/P_sf"/>
</dbReference>
<dbReference type="KEGG" id="mic:Mic7113_1229"/>
<dbReference type="EMBL" id="CP003630">
    <property type="protein sequence ID" value="AFZ17119.1"/>
    <property type="molecule type" value="Genomic_DNA"/>
</dbReference>
<dbReference type="eggNOG" id="COG5002">
    <property type="taxonomic scope" value="Bacteria"/>
</dbReference>
<name>K9WBI6_9CYAN</name>
<feature type="domain" description="PAS" evidence="8">
    <location>
        <begin position="140"/>
        <end position="195"/>
    </location>
</feature>
<keyword evidence="3" id="KW-0597">Phosphoprotein</keyword>
<keyword evidence="11" id="KW-1185">Reference proteome</keyword>
<evidence type="ECO:0000256" key="3">
    <source>
        <dbReference type="ARBA" id="ARBA00022553"/>
    </source>
</evidence>
<evidence type="ECO:0000256" key="2">
    <source>
        <dbReference type="ARBA" id="ARBA00012438"/>
    </source>
</evidence>
<dbReference type="CDD" id="cd00075">
    <property type="entry name" value="HATPase"/>
    <property type="match status" value="1"/>
</dbReference>
<dbReference type="CDD" id="cd00130">
    <property type="entry name" value="PAS"/>
    <property type="match status" value="1"/>
</dbReference>
<dbReference type="PATRIC" id="fig|1173027.3.peg.1356"/>
<dbReference type="InterPro" id="IPR003594">
    <property type="entry name" value="HATPase_dom"/>
</dbReference>
<sequence>MNVLLNKIVAPRYEYLILTRNFVILEASYGAQCFADCPEALKLGKDIRFAFPELLGIEEIILDIIAGRQTNFEFKGIARKNDQKSPFYLDLYISEYSNPESLDSQLIVLLEDATERMILQQTLAQRTNEANLLVSSLTAAKKYIDKIITSMADALLVTNASGIIKTVNPFAQDLFGYSQDELIDQPISKIIHQENFLDQTRIFSSSNLGKFIKDVEVFCQTKTGEQICISFSCSAIQTEIEGLQNFVYIGRDISDRKRVEAQMMKALERERELRELKSDFVSMASHEFRTPLTAIFSSTELLQHYGNIWPDEKKLKHYHRIESAVRRMTGLLDDVLLYSKAEAGKLQFNPASLVLKNLCSDLVEELQLGIGKNHKITWIYSGPCNNAYMDEKLLLHILTNLLSNAIKYSPSGTTIFFSCSCDQDNKEITFEIKDQGIGIPPEDQTQLFESFHRAKNVGDIPGTGLGLAIVQKSVELHAGKITVNSEVGVGTTFRITLPLNSKIEHVPVESL</sequence>
<keyword evidence="5" id="KW-0418">Kinase</keyword>
<dbReference type="NCBIfam" id="TIGR00229">
    <property type="entry name" value="sensory_box"/>
    <property type="match status" value="1"/>
</dbReference>
<evidence type="ECO:0000259" key="9">
    <source>
        <dbReference type="PROSITE" id="PS50113"/>
    </source>
</evidence>
<dbReference type="SUPFAM" id="SSF55785">
    <property type="entry name" value="PYP-like sensor domain (PAS domain)"/>
    <property type="match status" value="1"/>
</dbReference>
<keyword evidence="4" id="KW-0808">Transferase</keyword>
<dbReference type="Gene3D" id="1.10.287.130">
    <property type="match status" value="1"/>
</dbReference>
<dbReference type="Pfam" id="PF02518">
    <property type="entry name" value="HATPase_c"/>
    <property type="match status" value="1"/>
</dbReference>
<organism evidence="10 11">
    <name type="scientific">Allocoleopsis franciscana PCC 7113</name>
    <dbReference type="NCBI Taxonomy" id="1173027"/>
    <lineage>
        <taxon>Bacteria</taxon>
        <taxon>Bacillati</taxon>
        <taxon>Cyanobacteriota</taxon>
        <taxon>Cyanophyceae</taxon>
        <taxon>Coleofasciculales</taxon>
        <taxon>Coleofasciculaceae</taxon>
        <taxon>Allocoleopsis</taxon>
        <taxon>Allocoleopsis franciscana</taxon>
    </lineage>
</organism>
<dbReference type="InterPro" id="IPR035965">
    <property type="entry name" value="PAS-like_dom_sf"/>
</dbReference>
<dbReference type="InterPro" id="IPR003661">
    <property type="entry name" value="HisK_dim/P_dom"/>
</dbReference>
<dbReference type="GO" id="GO:0000155">
    <property type="term" value="F:phosphorelay sensor kinase activity"/>
    <property type="evidence" value="ECO:0007669"/>
    <property type="project" value="InterPro"/>
</dbReference>
<dbReference type="SMART" id="SM00387">
    <property type="entry name" value="HATPase_c"/>
    <property type="match status" value="1"/>
</dbReference>
<dbReference type="RefSeq" id="WP_015181279.1">
    <property type="nucleotide sequence ID" value="NC_019738.1"/>
</dbReference>
<dbReference type="InterPro" id="IPR005467">
    <property type="entry name" value="His_kinase_dom"/>
</dbReference>
<dbReference type="PANTHER" id="PTHR43711:SF26">
    <property type="entry name" value="SENSOR HISTIDINE KINASE RCSC"/>
    <property type="match status" value="1"/>
</dbReference>
<dbReference type="Pfam" id="PF13426">
    <property type="entry name" value="PAS_9"/>
    <property type="match status" value="1"/>
</dbReference>
<dbReference type="SMART" id="SM00091">
    <property type="entry name" value="PAS"/>
    <property type="match status" value="1"/>
</dbReference>
<proteinExistence type="predicted"/>
<dbReference type="SUPFAM" id="SSF47384">
    <property type="entry name" value="Homodimeric domain of signal transducing histidine kinase"/>
    <property type="match status" value="1"/>
</dbReference>
<evidence type="ECO:0000256" key="4">
    <source>
        <dbReference type="ARBA" id="ARBA00022679"/>
    </source>
</evidence>
<evidence type="ECO:0000256" key="6">
    <source>
        <dbReference type="ARBA" id="ARBA00023012"/>
    </source>
</evidence>
<dbReference type="AlphaFoldDB" id="K9WBI6"/>
<keyword evidence="6" id="KW-0902">Two-component regulatory system</keyword>
<dbReference type="InterPro" id="IPR000014">
    <property type="entry name" value="PAS"/>
</dbReference>
<evidence type="ECO:0000313" key="11">
    <source>
        <dbReference type="Proteomes" id="UP000010471"/>
    </source>
</evidence>
<dbReference type="FunFam" id="3.30.565.10:FF:000006">
    <property type="entry name" value="Sensor histidine kinase WalK"/>
    <property type="match status" value="1"/>
</dbReference>
<evidence type="ECO:0000256" key="1">
    <source>
        <dbReference type="ARBA" id="ARBA00000085"/>
    </source>
</evidence>
<dbReference type="PROSITE" id="PS50112">
    <property type="entry name" value="PAS"/>
    <property type="match status" value="1"/>
</dbReference>
<evidence type="ECO:0000259" key="8">
    <source>
        <dbReference type="PROSITE" id="PS50112"/>
    </source>
</evidence>
<dbReference type="PANTHER" id="PTHR43711">
    <property type="entry name" value="TWO-COMPONENT HISTIDINE KINASE"/>
    <property type="match status" value="1"/>
</dbReference>
<dbReference type="Pfam" id="PF00512">
    <property type="entry name" value="HisKA"/>
    <property type="match status" value="1"/>
</dbReference>
<dbReference type="CDD" id="cd00082">
    <property type="entry name" value="HisKA"/>
    <property type="match status" value="1"/>
</dbReference>
<dbReference type="InterPro" id="IPR004358">
    <property type="entry name" value="Sig_transdc_His_kin-like_C"/>
</dbReference>
<comment type="catalytic activity">
    <reaction evidence="1">
        <text>ATP + protein L-histidine = ADP + protein N-phospho-L-histidine.</text>
        <dbReference type="EC" id="2.7.13.3"/>
    </reaction>
</comment>
<evidence type="ECO:0000259" key="7">
    <source>
        <dbReference type="PROSITE" id="PS50109"/>
    </source>
</evidence>
<dbReference type="PRINTS" id="PR00344">
    <property type="entry name" value="BCTRLSENSOR"/>
</dbReference>
<dbReference type="STRING" id="1173027.Mic7113_1229"/>
<dbReference type="PROSITE" id="PS50109">
    <property type="entry name" value="HIS_KIN"/>
    <property type="match status" value="1"/>
</dbReference>
<dbReference type="InterPro" id="IPR036890">
    <property type="entry name" value="HATPase_C_sf"/>
</dbReference>
<dbReference type="Proteomes" id="UP000010471">
    <property type="component" value="Chromosome"/>
</dbReference>
<dbReference type="PROSITE" id="PS50113">
    <property type="entry name" value="PAC"/>
    <property type="match status" value="1"/>
</dbReference>
<accession>K9WBI6</accession>
<reference evidence="10 11" key="1">
    <citation type="submission" date="2012-06" db="EMBL/GenBank/DDBJ databases">
        <title>Finished chromosome of genome of Microcoleus sp. PCC 7113.</title>
        <authorList>
            <consortium name="US DOE Joint Genome Institute"/>
            <person name="Gugger M."/>
            <person name="Coursin T."/>
            <person name="Rippka R."/>
            <person name="Tandeau De Marsac N."/>
            <person name="Huntemann M."/>
            <person name="Wei C.-L."/>
            <person name="Han J."/>
            <person name="Detter J.C."/>
            <person name="Han C."/>
            <person name="Tapia R."/>
            <person name="Chen A."/>
            <person name="Kyrpides N."/>
            <person name="Mavromatis K."/>
            <person name="Markowitz V."/>
            <person name="Szeto E."/>
            <person name="Ivanova N."/>
            <person name="Pagani I."/>
            <person name="Pati A."/>
            <person name="Goodwin L."/>
            <person name="Nordberg H.P."/>
            <person name="Cantor M.N."/>
            <person name="Hua S.X."/>
            <person name="Woyke T."/>
            <person name="Kerfeld C.A."/>
        </authorList>
    </citation>
    <scope>NUCLEOTIDE SEQUENCE [LARGE SCALE GENOMIC DNA]</scope>
    <source>
        <strain evidence="10 11">PCC 7113</strain>
    </source>
</reference>
<dbReference type="SMART" id="SM00388">
    <property type="entry name" value="HisKA"/>
    <property type="match status" value="1"/>
</dbReference>
<dbReference type="Gene3D" id="3.30.565.10">
    <property type="entry name" value="Histidine kinase-like ATPase, C-terminal domain"/>
    <property type="match status" value="1"/>
</dbReference>
<dbReference type="HOGENOM" id="CLU_000445_89_2_3"/>
<dbReference type="Gene3D" id="3.30.450.20">
    <property type="entry name" value="PAS domain"/>
    <property type="match status" value="1"/>
</dbReference>
<protein>
    <recommendedName>
        <fullName evidence="2">histidine kinase</fullName>
        <ecNumber evidence="2">2.7.13.3</ecNumber>
    </recommendedName>
</protein>
<dbReference type="OrthoDB" id="9809987at2"/>
<dbReference type="EC" id="2.7.13.3" evidence="2"/>
<dbReference type="SUPFAM" id="SSF55874">
    <property type="entry name" value="ATPase domain of HSP90 chaperone/DNA topoisomerase II/histidine kinase"/>
    <property type="match status" value="1"/>
</dbReference>